<sequence>MVKIIRKKSFKIYIQIFFSILFILQLVISIKWISNNWGLIPSYGDSEDYILRSNPLVIHNIRPFTLPLLICFSQEIGGKTYFPPILFSIQTTLTFISIWFISGALLPNVSKKSRGIITILVGTNPLIMHFNHSIV</sequence>
<dbReference type="EMBL" id="AM180253">
    <property type="protein sequence ID" value="CAJ53930.1"/>
    <property type="molecule type" value="Genomic_DNA"/>
</dbReference>
<evidence type="ECO:0000256" key="1">
    <source>
        <dbReference type="SAM" id="Phobius"/>
    </source>
</evidence>
<dbReference type="KEGG" id="lip:LIA007"/>
<keyword evidence="2" id="KW-0614">Plasmid</keyword>
<keyword evidence="3" id="KW-1185">Reference proteome</keyword>
<keyword evidence="1" id="KW-0472">Membrane</keyword>
<dbReference type="AlphaFoldDB" id="Q1MP27"/>
<reference evidence="2 3" key="1">
    <citation type="submission" date="2005-11" db="EMBL/GenBank/DDBJ databases">
        <title>The complete genome sequence of Lawsonia intracellularis: the causative agent of proliferative enteropathy.</title>
        <authorList>
            <person name="Kaur K."/>
            <person name="Zhang Q."/>
            <person name="Beckler D."/>
            <person name="Munir S."/>
            <person name="Li L."/>
            <person name="Kinsley K."/>
            <person name="Herron L."/>
            <person name="Peterson A."/>
            <person name="May B."/>
            <person name="Singh S."/>
            <person name="Gebhart C."/>
            <person name="Kapur V."/>
        </authorList>
    </citation>
    <scope>NUCLEOTIDE SEQUENCE [LARGE SCALE GENOMIC DNA]</scope>
    <source>
        <strain evidence="2 3">PHE/MN1-00</strain>
        <plasmid evidence="3">pLaw1</plasmid>
    </source>
</reference>
<feature type="transmembrane region" description="Helical" evidence="1">
    <location>
        <begin position="12"/>
        <end position="33"/>
    </location>
</feature>
<proteinExistence type="predicted"/>
<accession>Q1MP27</accession>
<dbReference type="HOGENOM" id="CLU_1890144_0_0_7"/>
<gene>
    <name evidence="2" type="ordered locus">LIA007</name>
</gene>
<dbReference type="Proteomes" id="UP000002430">
    <property type="component" value="Plasmid 1"/>
</dbReference>
<geneLocation type="plasmid" evidence="3">
    <name>pLaw1</name>
</geneLocation>
<keyword evidence="1" id="KW-0812">Transmembrane</keyword>
<organism evidence="2 3">
    <name type="scientific">Lawsonia intracellularis (strain PHE/MN1-00)</name>
    <dbReference type="NCBI Taxonomy" id="363253"/>
    <lineage>
        <taxon>Bacteria</taxon>
        <taxon>Pseudomonadati</taxon>
        <taxon>Thermodesulfobacteriota</taxon>
        <taxon>Desulfovibrionia</taxon>
        <taxon>Desulfovibrionales</taxon>
        <taxon>Desulfovibrionaceae</taxon>
        <taxon>Lawsonia</taxon>
    </lineage>
</organism>
<evidence type="ECO:0000313" key="2">
    <source>
        <dbReference type="EMBL" id="CAJ53930.1"/>
    </source>
</evidence>
<protein>
    <submittedName>
        <fullName evidence="2">NA</fullName>
    </submittedName>
</protein>
<keyword evidence="1" id="KW-1133">Transmembrane helix</keyword>
<name>Q1MP27_LAWIP</name>
<evidence type="ECO:0000313" key="3">
    <source>
        <dbReference type="Proteomes" id="UP000002430"/>
    </source>
</evidence>
<feature type="non-terminal residue" evidence="2">
    <location>
        <position position="135"/>
    </location>
</feature>
<feature type="transmembrane region" description="Helical" evidence="1">
    <location>
        <begin position="85"/>
        <end position="106"/>
    </location>
</feature>